<keyword evidence="4 6" id="KW-1133">Transmembrane helix</keyword>
<dbReference type="PANTHER" id="PTHR34187">
    <property type="entry name" value="FGR18P"/>
    <property type="match status" value="1"/>
</dbReference>
<feature type="transmembrane region" description="Helical" evidence="6">
    <location>
        <begin position="30"/>
        <end position="51"/>
    </location>
</feature>
<feature type="non-terminal residue" evidence="8">
    <location>
        <position position="144"/>
    </location>
</feature>
<evidence type="ECO:0000259" key="7">
    <source>
        <dbReference type="Pfam" id="PF02656"/>
    </source>
</evidence>
<evidence type="ECO:0000256" key="4">
    <source>
        <dbReference type="ARBA" id="ARBA00022989"/>
    </source>
</evidence>
<evidence type="ECO:0000313" key="9">
    <source>
        <dbReference type="Proteomes" id="UP000095085"/>
    </source>
</evidence>
<dbReference type="PANTHER" id="PTHR34187:SF2">
    <property type="entry name" value="DUF202 DOMAIN-CONTAINING PROTEIN"/>
    <property type="match status" value="1"/>
</dbReference>
<comment type="subcellular location">
    <subcellularLocation>
        <location evidence="1">Cell membrane</location>
        <topology evidence="1">Multi-pass membrane protein</topology>
    </subcellularLocation>
</comment>
<dbReference type="EMBL" id="KV454539">
    <property type="protein sequence ID" value="ODV68809.1"/>
    <property type="molecule type" value="Genomic_DNA"/>
</dbReference>
<feature type="transmembrane region" description="Helical" evidence="6">
    <location>
        <begin position="85"/>
        <end position="105"/>
    </location>
</feature>
<name>A0A1E4RNI0_9ASCO</name>
<dbReference type="RefSeq" id="XP_020077876.1">
    <property type="nucleotide sequence ID" value="XM_020224004.1"/>
</dbReference>
<protein>
    <recommendedName>
        <fullName evidence="7">DUF202 domain-containing protein</fullName>
    </recommendedName>
</protein>
<proteinExistence type="predicted"/>
<dbReference type="Pfam" id="PF02656">
    <property type="entry name" value="DUF202"/>
    <property type="match status" value="1"/>
</dbReference>
<feature type="non-terminal residue" evidence="8">
    <location>
        <position position="1"/>
    </location>
</feature>
<keyword evidence="5 6" id="KW-0472">Membrane</keyword>
<dbReference type="OrthoDB" id="199599at2759"/>
<evidence type="ECO:0000256" key="5">
    <source>
        <dbReference type="ARBA" id="ARBA00023136"/>
    </source>
</evidence>
<accession>A0A1E4RNI0</accession>
<dbReference type="GeneID" id="30998553"/>
<dbReference type="AlphaFoldDB" id="A0A1E4RNI0"/>
<dbReference type="InterPro" id="IPR003807">
    <property type="entry name" value="DUF202"/>
</dbReference>
<dbReference type="Proteomes" id="UP000095085">
    <property type="component" value="Unassembled WGS sequence"/>
</dbReference>
<keyword evidence="2" id="KW-1003">Cell membrane</keyword>
<feature type="domain" description="DUF202" evidence="7">
    <location>
        <begin position="21"/>
        <end position="109"/>
    </location>
</feature>
<feature type="transmembrane region" description="Helical" evidence="6">
    <location>
        <begin position="117"/>
        <end position="140"/>
    </location>
</feature>
<organism evidence="8 9">
    <name type="scientific">Hyphopichia burtonii NRRL Y-1933</name>
    <dbReference type="NCBI Taxonomy" id="984485"/>
    <lineage>
        <taxon>Eukaryota</taxon>
        <taxon>Fungi</taxon>
        <taxon>Dikarya</taxon>
        <taxon>Ascomycota</taxon>
        <taxon>Saccharomycotina</taxon>
        <taxon>Pichiomycetes</taxon>
        <taxon>Debaryomycetaceae</taxon>
        <taxon>Hyphopichia</taxon>
    </lineage>
</organism>
<keyword evidence="3 6" id="KW-0812">Transmembrane</keyword>
<dbReference type="GO" id="GO:0005886">
    <property type="term" value="C:plasma membrane"/>
    <property type="evidence" value="ECO:0007669"/>
    <property type="project" value="UniProtKB-SubCell"/>
</dbReference>
<evidence type="ECO:0000256" key="2">
    <source>
        <dbReference type="ARBA" id="ARBA00022475"/>
    </source>
</evidence>
<evidence type="ECO:0000256" key="1">
    <source>
        <dbReference type="ARBA" id="ARBA00004651"/>
    </source>
</evidence>
<sequence length="144" mass="16069">PQLTNISRFSLVLENKGNVARDQLANERTLLSYVRTALGLMTLSIGFLQFYRMEMKSTTVIVDGTKYDISRDPGSFFIEKLGKSIGIIASTISLVVILIGAFTYYQNQSMFTHNIYPAPRITITLIAVVFIALFALLLAIDIKL</sequence>
<gene>
    <name evidence="8" type="ORF">HYPBUDRAFT_98076</name>
</gene>
<evidence type="ECO:0000256" key="3">
    <source>
        <dbReference type="ARBA" id="ARBA00022692"/>
    </source>
</evidence>
<reference evidence="9" key="1">
    <citation type="submission" date="2016-05" db="EMBL/GenBank/DDBJ databases">
        <title>Comparative genomics of biotechnologically important yeasts.</title>
        <authorList>
            <consortium name="DOE Joint Genome Institute"/>
            <person name="Riley R."/>
            <person name="Haridas S."/>
            <person name="Wolfe K.H."/>
            <person name="Lopes M.R."/>
            <person name="Hittinger C.T."/>
            <person name="Goker M."/>
            <person name="Salamov A."/>
            <person name="Wisecaver J."/>
            <person name="Long T.M."/>
            <person name="Aerts A.L."/>
            <person name="Barry K."/>
            <person name="Choi C."/>
            <person name="Clum A."/>
            <person name="Coughlan A.Y."/>
            <person name="Deshpande S."/>
            <person name="Douglass A.P."/>
            <person name="Hanson S.J."/>
            <person name="Klenk H.-P."/>
            <person name="Labutti K."/>
            <person name="Lapidus A."/>
            <person name="Lindquist E."/>
            <person name="Lipzen A."/>
            <person name="Meier-Kolthoff J.P."/>
            <person name="Ohm R.A."/>
            <person name="Otillar R.P."/>
            <person name="Pangilinan J."/>
            <person name="Peng Y."/>
            <person name="Rokas A."/>
            <person name="Rosa C.A."/>
            <person name="Scheuner C."/>
            <person name="Sibirny A.A."/>
            <person name="Slot J.C."/>
            <person name="Stielow J.B."/>
            <person name="Sun H."/>
            <person name="Kurtzman C.P."/>
            <person name="Blackwell M."/>
            <person name="Grigoriev I.V."/>
            <person name="Jeffries T.W."/>
        </authorList>
    </citation>
    <scope>NUCLEOTIDE SEQUENCE [LARGE SCALE GENOMIC DNA]</scope>
    <source>
        <strain evidence="9">NRRL Y-1933</strain>
    </source>
</reference>
<evidence type="ECO:0000313" key="8">
    <source>
        <dbReference type="EMBL" id="ODV68809.1"/>
    </source>
</evidence>
<keyword evidence="9" id="KW-1185">Reference proteome</keyword>
<evidence type="ECO:0000256" key="6">
    <source>
        <dbReference type="SAM" id="Phobius"/>
    </source>
</evidence>
<dbReference type="InterPro" id="IPR052053">
    <property type="entry name" value="IM_YidH-like"/>
</dbReference>